<dbReference type="PANTHER" id="PTHR21115:SF0">
    <property type="entry name" value="GH06117P-RELATED"/>
    <property type="match status" value="1"/>
</dbReference>
<name>A0A914XUW8_9BILA</name>
<sequence length="406" mass="43500">MCAQKPVHSLLPLIRVYRGKPSNADKYYDLSYFVEPEGRTYDSWNDFIEHNQLPECKICYPSGGWYAPGENGYCLIAFSTSAECDTSRILANVGDILTTIAGVGATVVGIVGLFTPLAPLAATALAATAITTGAYGAGRGTYQLVDRATHGQSINPFDNKQSFFCWFSLIGSGFALGSSFGISYAASAGAAGRHVGQSMRIAINTAIIGSVTTNGFAIATGIFNVVDRFGQGDVPVLELFQLTASILFFTNTAVSMKMASTLVKNAQRAKLGNTRTLLHTDDQKLNFDMKILTDRNKALAGGNVKTGEMHGAEVTIARLNKLMVNSNWQNDFGHSNIGVSAQRHTSHPTHLANNAGIILQEAAENLAKQNQRTRFGGSQVGRQSESTIFAIPPHELDASLKNVVLV</sequence>
<evidence type="ECO:0000313" key="3">
    <source>
        <dbReference type="Proteomes" id="UP000887577"/>
    </source>
</evidence>
<dbReference type="AlphaFoldDB" id="A0A914XUW8"/>
<keyword evidence="1" id="KW-0472">Membrane</keyword>
<reference evidence="4" key="1">
    <citation type="submission" date="2022-11" db="UniProtKB">
        <authorList>
            <consortium name="WormBaseParasite"/>
        </authorList>
    </citation>
    <scope>IDENTIFICATION</scope>
</reference>
<feature type="domain" description="DUF4781" evidence="2">
    <location>
        <begin position="12"/>
        <end position="289"/>
    </location>
</feature>
<dbReference type="Pfam" id="PF16013">
    <property type="entry name" value="DUF4781"/>
    <property type="match status" value="1"/>
</dbReference>
<dbReference type="WBParaSite" id="PSU_v2.g10764.t1">
    <property type="protein sequence ID" value="PSU_v2.g10764.t1"/>
    <property type="gene ID" value="PSU_v2.g10764"/>
</dbReference>
<evidence type="ECO:0000259" key="2">
    <source>
        <dbReference type="Pfam" id="PF16013"/>
    </source>
</evidence>
<dbReference type="InterPro" id="IPR031962">
    <property type="entry name" value="DUF4781"/>
</dbReference>
<evidence type="ECO:0000313" key="4">
    <source>
        <dbReference type="WBParaSite" id="PSU_v2.g10764.t1"/>
    </source>
</evidence>
<keyword evidence="1" id="KW-0812">Transmembrane</keyword>
<proteinExistence type="predicted"/>
<protein>
    <submittedName>
        <fullName evidence="4">DUF4781 domain-containing protein</fullName>
    </submittedName>
</protein>
<keyword evidence="1" id="KW-1133">Transmembrane helix</keyword>
<evidence type="ECO:0000256" key="1">
    <source>
        <dbReference type="SAM" id="Phobius"/>
    </source>
</evidence>
<dbReference type="Proteomes" id="UP000887577">
    <property type="component" value="Unplaced"/>
</dbReference>
<feature type="transmembrane region" description="Helical" evidence="1">
    <location>
        <begin position="166"/>
        <end position="189"/>
    </location>
</feature>
<dbReference type="PANTHER" id="PTHR21115">
    <property type="entry name" value="GH06117P-RELATED"/>
    <property type="match status" value="1"/>
</dbReference>
<accession>A0A914XUW8</accession>
<feature type="transmembrane region" description="Helical" evidence="1">
    <location>
        <begin position="201"/>
        <end position="223"/>
    </location>
</feature>
<organism evidence="3 4">
    <name type="scientific">Panagrolaimus superbus</name>
    <dbReference type="NCBI Taxonomy" id="310955"/>
    <lineage>
        <taxon>Eukaryota</taxon>
        <taxon>Metazoa</taxon>
        <taxon>Ecdysozoa</taxon>
        <taxon>Nematoda</taxon>
        <taxon>Chromadorea</taxon>
        <taxon>Rhabditida</taxon>
        <taxon>Tylenchina</taxon>
        <taxon>Panagrolaimomorpha</taxon>
        <taxon>Panagrolaimoidea</taxon>
        <taxon>Panagrolaimidae</taxon>
        <taxon>Panagrolaimus</taxon>
    </lineage>
</organism>
<keyword evidence="3" id="KW-1185">Reference proteome</keyword>